<dbReference type="Proteomes" id="UP000318538">
    <property type="component" value="Chromosome"/>
</dbReference>
<accession>A0A517NH01</accession>
<dbReference type="EMBL" id="CP036525">
    <property type="protein sequence ID" value="QDT06411.1"/>
    <property type="molecule type" value="Genomic_DNA"/>
</dbReference>
<proteinExistence type="predicted"/>
<name>A0A517NH01_9BACT</name>
<protein>
    <submittedName>
        <fullName evidence="1">Uncharacterized protein</fullName>
    </submittedName>
</protein>
<keyword evidence="2" id="KW-1185">Reference proteome</keyword>
<sequence length="37" mass="4358">MHATQVTAGDRRWGKSRCGKFEFEFEFEFKLSNNCTV</sequence>
<gene>
    <name evidence="1" type="ORF">K227x_48210</name>
</gene>
<organism evidence="1 2">
    <name type="scientific">Rubripirellula lacrimiformis</name>
    <dbReference type="NCBI Taxonomy" id="1930273"/>
    <lineage>
        <taxon>Bacteria</taxon>
        <taxon>Pseudomonadati</taxon>
        <taxon>Planctomycetota</taxon>
        <taxon>Planctomycetia</taxon>
        <taxon>Pirellulales</taxon>
        <taxon>Pirellulaceae</taxon>
        <taxon>Rubripirellula</taxon>
    </lineage>
</organism>
<evidence type="ECO:0000313" key="2">
    <source>
        <dbReference type="Proteomes" id="UP000318538"/>
    </source>
</evidence>
<reference evidence="1 2" key="1">
    <citation type="submission" date="2019-02" db="EMBL/GenBank/DDBJ databases">
        <title>Deep-cultivation of Planctomycetes and their phenomic and genomic characterization uncovers novel biology.</title>
        <authorList>
            <person name="Wiegand S."/>
            <person name="Jogler M."/>
            <person name="Boedeker C."/>
            <person name="Pinto D."/>
            <person name="Vollmers J."/>
            <person name="Rivas-Marin E."/>
            <person name="Kohn T."/>
            <person name="Peeters S.H."/>
            <person name="Heuer A."/>
            <person name="Rast P."/>
            <person name="Oberbeckmann S."/>
            <person name="Bunk B."/>
            <person name="Jeske O."/>
            <person name="Meyerdierks A."/>
            <person name="Storesund J.E."/>
            <person name="Kallscheuer N."/>
            <person name="Luecker S."/>
            <person name="Lage O.M."/>
            <person name="Pohl T."/>
            <person name="Merkel B.J."/>
            <person name="Hornburger P."/>
            <person name="Mueller R.-W."/>
            <person name="Bruemmer F."/>
            <person name="Labrenz M."/>
            <person name="Spormann A.M."/>
            <person name="Op den Camp H."/>
            <person name="Overmann J."/>
            <person name="Amann R."/>
            <person name="Jetten M.S.M."/>
            <person name="Mascher T."/>
            <person name="Medema M.H."/>
            <person name="Devos D.P."/>
            <person name="Kaster A.-K."/>
            <person name="Ovreas L."/>
            <person name="Rohde M."/>
            <person name="Galperin M.Y."/>
            <person name="Jogler C."/>
        </authorList>
    </citation>
    <scope>NUCLEOTIDE SEQUENCE [LARGE SCALE GENOMIC DNA]</scope>
    <source>
        <strain evidence="1 2">K22_7</strain>
    </source>
</reference>
<dbReference type="KEGG" id="rlc:K227x_48210"/>
<dbReference type="AlphaFoldDB" id="A0A517NH01"/>
<evidence type="ECO:0000313" key="1">
    <source>
        <dbReference type="EMBL" id="QDT06411.1"/>
    </source>
</evidence>